<dbReference type="KEGG" id="xcb:XC_2720"/>
<sequence>MRRLWSARAAYDKRVRSEAAVWRCCGGGSAPDAVQAEQPRHRRSALVREVAFSVTPHRAQARSYEAGYRNRIRRDTGNAITRLIPIGM</sequence>
<evidence type="ECO:0000313" key="2">
    <source>
        <dbReference type="Proteomes" id="UP000000420"/>
    </source>
</evidence>
<reference evidence="1 2" key="1">
    <citation type="journal article" date="2005" name="Genome Res.">
        <title>Comparative and functional genomic analyses of the pathogenicity of phytopathogen Xanthomonas campestris pv. campestris.</title>
        <authorList>
            <person name="Qian W."/>
            <person name="Jia Y."/>
            <person name="Ren S.X."/>
            <person name="He Y.Q."/>
            <person name="Feng J.X."/>
            <person name="Lu L.F."/>
            <person name="Sun Q."/>
            <person name="Ying G."/>
            <person name="Tang D.J."/>
            <person name="Tang H."/>
            <person name="Wu W."/>
            <person name="Hao P."/>
            <person name="Wang L."/>
            <person name="Jiang B.L."/>
            <person name="Zeng S."/>
            <person name="Gu W.Y."/>
            <person name="Lu G."/>
            <person name="Rong L."/>
            <person name="Tian Y."/>
            <person name="Yao Z."/>
            <person name="Fu G."/>
            <person name="Chen B."/>
            <person name="Fang R."/>
            <person name="Qiang B."/>
            <person name="Chen Z."/>
            <person name="Zhao G.P."/>
            <person name="Tang J.L."/>
            <person name="He C."/>
        </authorList>
    </citation>
    <scope>NUCLEOTIDE SEQUENCE [LARGE SCALE GENOMIC DNA]</scope>
    <source>
        <strain evidence="1 2">8004</strain>
    </source>
</reference>
<dbReference type="HOGENOM" id="CLU_2468242_0_0_6"/>
<dbReference type="EMBL" id="CP000050">
    <property type="protein sequence ID" value="AAY49769.1"/>
    <property type="molecule type" value="Genomic_DNA"/>
</dbReference>
<name>A0A0H2X8N1_XANC8</name>
<dbReference type="Proteomes" id="UP000000420">
    <property type="component" value="Chromosome"/>
</dbReference>
<organism evidence="1 2">
    <name type="scientific">Xanthomonas campestris pv. campestris (strain 8004)</name>
    <dbReference type="NCBI Taxonomy" id="314565"/>
    <lineage>
        <taxon>Bacteria</taxon>
        <taxon>Pseudomonadati</taxon>
        <taxon>Pseudomonadota</taxon>
        <taxon>Gammaproteobacteria</taxon>
        <taxon>Lysobacterales</taxon>
        <taxon>Lysobacteraceae</taxon>
        <taxon>Xanthomonas</taxon>
    </lineage>
</organism>
<accession>A0A0H2X8N1</accession>
<evidence type="ECO:0000313" key="1">
    <source>
        <dbReference type="EMBL" id="AAY49769.1"/>
    </source>
</evidence>
<gene>
    <name evidence="1" type="ordered locus">XC_2720</name>
</gene>
<protein>
    <submittedName>
        <fullName evidence="1">Uncharacterized protein</fullName>
    </submittedName>
</protein>
<proteinExistence type="predicted"/>
<dbReference type="AlphaFoldDB" id="A0A0H2X8N1"/>